<dbReference type="InterPro" id="IPR018244">
    <property type="entry name" value="Allrgn_V5/Tpx1_CS"/>
</dbReference>
<dbReference type="InterPro" id="IPR001283">
    <property type="entry name" value="CRISP-related"/>
</dbReference>
<sequence>MCSSTCDDDDVWKQIQAMRMRSGSHNLVFFVRPTKLSTLQSNPSDIVKKHNDLRRNVRPTASNMLEMSWSSEAAANAQKWANTCSMNHSPDSSREPWSNAIQDWYDEVQNWRYGVGSTNGRVVGHYTQVVWYRSNKVGCGVAYCPNPQYKYFYVCQYCPP</sequence>
<comment type="caution">
    <text evidence="2">The sequence shown here is derived from an EMBL/GenBank/DDBJ whole genome shotgun (WGS) entry which is preliminary data.</text>
</comment>
<dbReference type="Proteomes" id="UP001219934">
    <property type="component" value="Unassembled WGS sequence"/>
</dbReference>
<dbReference type="PROSITE" id="PS01009">
    <property type="entry name" value="CRISP_1"/>
    <property type="match status" value="1"/>
</dbReference>
<evidence type="ECO:0000313" key="2">
    <source>
        <dbReference type="EMBL" id="KAJ4928667.1"/>
    </source>
</evidence>
<dbReference type="InterPro" id="IPR035940">
    <property type="entry name" value="CAP_sf"/>
</dbReference>
<proteinExistence type="predicted"/>
<organism evidence="2 3">
    <name type="scientific">Pogonophryne albipinna</name>
    <dbReference type="NCBI Taxonomy" id="1090488"/>
    <lineage>
        <taxon>Eukaryota</taxon>
        <taxon>Metazoa</taxon>
        <taxon>Chordata</taxon>
        <taxon>Craniata</taxon>
        <taxon>Vertebrata</taxon>
        <taxon>Euteleostomi</taxon>
        <taxon>Actinopterygii</taxon>
        <taxon>Neopterygii</taxon>
        <taxon>Teleostei</taxon>
        <taxon>Neoteleostei</taxon>
        <taxon>Acanthomorphata</taxon>
        <taxon>Eupercaria</taxon>
        <taxon>Perciformes</taxon>
        <taxon>Notothenioidei</taxon>
        <taxon>Pogonophryne</taxon>
    </lineage>
</organism>
<gene>
    <name evidence="2" type="ORF">JOQ06_004293</name>
</gene>
<dbReference type="SMART" id="SM00198">
    <property type="entry name" value="SCP"/>
    <property type="match status" value="1"/>
</dbReference>
<dbReference type="EMBL" id="JAPTMU010000017">
    <property type="protein sequence ID" value="KAJ4928667.1"/>
    <property type="molecule type" value="Genomic_DNA"/>
</dbReference>
<name>A0AAD6APV2_9TELE</name>
<keyword evidence="3" id="KW-1185">Reference proteome</keyword>
<accession>A0AAD6APV2</accession>
<dbReference type="AlphaFoldDB" id="A0AAD6APV2"/>
<evidence type="ECO:0000313" key="3">
    <source>
        <dbReference type="Proteomes" id="UP001219934"/>
    </source>
</evidence>
<dbReference type="GO" id="GO:0005576">
    <property type="term" value="C:extracellular region"/>
    <property type="evidence" value="ECO:0007669"/>
    <property type="project" value="InterPro"/>
</dbReference>
<reference evidence="2" key="1">
    <citation type="submission" date="2022-11" db="EMBL/GenBank/DDBJ databases">
        <title>Chromosome-level genome of Pogonophryne albipinna.</title>
        <authorList>
            <person name="Jo E."/>
        </authorList>
    </citation>
    <scope>NUCLEOTIDE SEQUENCE</scope>
    <source>
        <strain evidence="2">SGF0006</strain>
        <tissue evidence="2">Muscle</tissue>
    </source>
</reference>
<evidence type="ECO:0000259" key="1">
    <source>
        <dbReference type="SMART" id="SM00198"/>
    </source>
</evidence>
<dbReference type="PRINTS" id="PR00837">
    <property type="entry name" value="V5TPXLIKE"/>
</dbReference>
<dbReference type="Gene3D" id="3.40.33.10">
    <property type="entry name" value="CAP"/>
    <property type="match status" value="1"/>
</dbReference>
<dbReference type="Pfam" id="PF00188">
    <property type="entry name" value="CAP"/>
    <property type="match status" value="1"/>
</dbReference>
<dbReference type="InterPro" id="IPR014044">
    <property type="entry name" value="CAP_dom"/>
</dbReference>
<dbReference type="SUPFAM" id="SSF55797">
    <property type="entry name" value="PR-1-like"/>
    <property type="match status" value="1"/>
</dbReference>
<protein>
    <recommendedName>
        <fullName evidence="1">SCP domain-containing protein</fullName>
    </recommendedName>
</protein>
<feature type="domain" description="SCP" evidence="1">
    <location>
        <begin position="41"/>
        <end position="160"/>
    </location>
</feature>
<dbReference type="PANTHER" id="PTHR10334">
    <property type="entry name" value="CYSTEINE-RICH SECRETORY PROTEIN-RELATED"/>
    <property type="match status" value="1"/>
</dbReference>